<dbReference type="AlphaFoldDB" id="A0A942T2P1"/>
<organism evidence="1">
    <name type="scientific">Neobacillus citreus</name>
    <dbReference type="NCBI Taxonomy" id="2833578"/>
    <lineage>
        <taxon>Bacteria</taxon>
        <taxon>Bacillati</taxon>
        <taxon>Bacillota</taxon>
        <taxon>Bacilli</taxon>
        <taxon>Bacillales</taxon>
        <taxon>Bacillaceae</taxon>
        <taxon>Neobacillus</taxon>
    </lineage>
</organism>
<proteinExistence type="predicted"/>
<dbReference type="Proteomes" id="UP000677265">
    <property type="component" value="Unassembled WGS sequence"/>
</dbReference>
<dbReference type="EMBL" id="JAGYPE010000004">
    <property type="protein sequence ID" value="MBS4184217.1"/>
    <property type="molecule type" value="Genomic_DNA"/>
</dbReference>
<gene>
    <name evidence="2" type="ORF">KHB02_013685</name>
    <name evidence="1" type="ORF">KHB02_22745</name>
</gene>
<protein>
    <submittedName>
        <fullName evidence="2">DUF2711 domain-containing protein</fullName>
    </submittedName>
    <submittedName>
        <fullName evidence="1">DUF2711 family protein</fullName>
    </submittedName>
</protein>
<reference evidence="1" key="1">
    <citation type="submission" date="2021-05" db="EMBL/GenBank/DDBJ databases">
        <title>Novel Bacillus species.</title>
        <authorList>
            <person name="Liu G."/>
        </authorList>
    </citation>
    <scope>NUCLEOTIDE SEQUENCE</scope>
    <source>
        <strain evidence="1 3">FJAT-50051</strain>
    </source>
</reference>
<accession>A0A942T2P1</accession>
<comment type="caution">
    <text evidence="1">The sequence shown here is derived from an EMBL/GenBank/DDBJ whole genome shotgun (WGS) entry which is preliminary data.</text>
</comment>
<dbReference type="RefSeq" id="WP_213144121.1">
    <property type="nucleotide sequence ID" value="NZ_JAGYPE020000022.1"/>
</dbReference>
<dbReference type="InterPro" id="IPR024250">
    <property type="entry name" value="DUF2711"/>
</dbReference>
<name>A0A942T2P1_9BACI</name>
<evidence type="ECO:0000313" key="1">
    <source>
        <dbReference type="EMBL" id="MBS4184217.1"/>
    </source>
</evidence>
<dbReference type="EMBL" id="JAGYPE020000022">
    <property type="protein sequence ID" value="MCH6266576.1"/>
    <property type="molecule type" value="Genomic_DNA"/>
</dbReference>
<dbReference type="Pfam" id="PF10924">
    <property type="entry name" value="DUF2711"/>
    <property type="match status" value="1"/>
</dbReference>
<sequence>MLDYIWLDDKSPILSQLPNNFKSAAILLHPFVQMPLGWRQNKQIHQEEDDYPTEEEILKQGSPVLWKTVMKESGLKSFEELEIALLTSIYALKKKFARSDLAVKLNLNLNKDRYYPTEDKTSVFLINGLLKVLSSKGADKIYFSEPIFDNSGILKIKHVSSIDISGLSPVELIITDENMDYAFMSVYDSFNTLFLSKGEDVKEVVQKMNWEAIVCDDNTFINWYLRSKDEIEQGTL</sequence>
<keyword evidence="3" id="KW-1185">Reference proteome</keyword>
<evidence type="ECO:0000313" key="2">
    <source>
        <dbReference type="EMBL" id="MCH6266576.1"/>
    </source>
</evidence>
<evidence type="ECO:0000313" key="3">
    <source>
        <dbReference type="Proteomes" id="UP000677265"/>
    </source>
</evidence>